<dbReference type="InterPro" id="IPR036938">
    <property type="entry name" value="PAP2/HPO_sf"/>
</dbReference>
<dbReference type="PANTHER" id="PTHR14969:SF62">
    <property type="entry name" value="DECAPRENYLPHOSPHORYL-5-PHOSPHORIBOSE PHOSPHATASE RV3807C-RELATED"/>
    <property type="match status" value="1"/>
</dbReference>
<evidence type="ECO:0000256" key="7">
    <source>
        <dbReference type="SAM" id="Phobius"/>
    </source>
</evidence>
<dbReference type="SUPFAM" id="SSF48317">
    <property type="entry name" value="Acid phosphatase/Vanadium-dependent haloperoxidase"/>
    <property type="match status" value="1"/>
</dbReference>
<keyword evidence="6 7" id="KW-0472">Membrane</keyword>
<feature type="transmembrane region" description="Helical" evidence="7">
    <location>
        <begin position="150"/>
        <end position="168"/>
    </location>
</feature>
<evidence type="ECO:0000259" key="8">
    <source>
        <dbReference type="SMART" id="SM00014"/>
    </source>
</evidence>
<evidence type="ECO:0000313" key="9">
    <source>
        <dbReference type="EMBL" id="VYT75740.1"/>
    </source>
</evidence>
<dbReference type="SMART" id="SM00014">
    <property type="entry name" value="acidPPc"/>
    <property type="match status" value="1"/>
</dbReference>
<dbReference type="AlphaFoldDB" id="A0A6N2ZD58"/>
<dbReference type="GO" id="GO:0050380">
    <property type="term" value="F:undecaprenyl-diphosphatase activity"/>
    <property type="evidence" value="ECO:0007669"/>
    <property type="project" value="UniProtKB-EC"/>
</dbReference>
<dbReference type="EMBL" id="CACRUA010000006">
    <property type="protein sequence ID" value="VYT75740.1"/>
    <property type="molecule type" value="Genomic_DNA"/>
</dbReference>
<dbReference type="EC" id="3.6.1.27" evidence="9"/>
<evidence type="ECO:0000256" key="3">
    <source>
        <dbReference type="ARBA" id="ARBA00022692"/>
    </source>
</evidence>
<organism evidence="9">
    <name type="scientific">Clostridium symbiosum</name>
    <name type="common">Bacteroides symbiosus</name>
    <dbReference type="NCBI Taxonomy" id="1512"/>
    <lineage>
        <taxon>Bacteria</taxon>
        <taxon>Bacillati</taxon>
        <taxon>Bacillota</taxon>
        <taxon>Clostridia</taxon>
        <taxon>Lachnospirales</taxon>
        <taxon>Lachnospiraceae</taxon>
        <taxon>Otoolea</taxon>
    </lineage>
</organism>
<name>A0A6N2ZD58_CLOSY</name>
<evidence type="ECO:0000256" key="4">
    <source>
        <dbReference type="ARBA" id="ARBA00022801"/>
    </source>
</evidence>
<dbReference type="Gene3D" id="1.20.144.10">
    <property type="entry name" value="Phosphatidic acid phosphatase type 2/haloperoxidase"/>
    <property type="match status" value="2"/>
</dbReference>
<comment type="subcellular location">
    <subcellularLocation>
        <location evidence="1">Cell membrane</location>
        <topology evidence="1">Multi-pass membrane protein</topology>
    </subcellularLocation>
</comment>
<keyword evidence="2" id="KW-1003">Cell membrane</keyword>
<sequence length="179" mass="20223">MALLELEFSILYFIQGLHTPFLDRFMTAVTSLGDKGWFFIVLGIILFCFKRTRKMGAAVLLSLAAGGLIGNVVLKNLVMRDRPCWIDESVRLLIQNPKDFSFPSGHTLASFETAVSIFLYNRKWGVPVLVLASVIALSRLYLFVHFPTDVLSGMALGIFIGWYVHRTIEKYNFSGILRL</sequence>
<dbReference type="InterPro" id="IPR000326">
    <property type="entry name" value="PAP2/HPO"/>
</dbReference>
<evidence type="ECO:0000256" key="5">
    <source>
        <dbReference type="ARBA" id="ARBA00022989"/>
    </source>
</evidence>
<keyword evidence="5 7" id="KW-1133">Transmembrane helix</keyword>
<proteinExistence type="predicted"/>
<dbReference type="GO" id="GO:0005886">
    <property type="term" value="C:plasma membrane"/>
    <property type="evidence" value="ECO:0007669"/>
    <property type="project" value="UniProtKB-SubCell"/>
</dbReference>
<gene>
    <name evidence="9" type="primary">bcrC</name>
    <name evidence="9" type="ORF">CSLFYP84_00505</name>
</gene>
<dbReference type="RefSeq" id="WP_100931780.1">
    <property type="nucleotide sequence ID" value="NZ_CACRUA010000006.1"/>
</dbReference>
<feature type="transmembrane region" description="Helical" evidence="7">
    <location>
        <begin position="56"/>
        <end position="74"/>
    </location>
</feature>
<dbReference type="Pfam" id="PF01569">
    <property type="entry name" value="PAP2"/>
    <property type="match status" value="1"/>
</dbReference>
<reference evidence="9" key="1">
    <citation type="submission" date="2019-11" db="EMBL/GenBank/DDBJ databases">
        <authorList>
            <person name="Feng L."/>
        </authorList>
    </citation>
    <scope>NUCLEOTIDE SEQUENCE</scope>
    <source>
        <strain evidence="9">CsymbiosumLFYP84</strain>
    </source>
</reference>
<keyword evidence="4 9" id="KW-0378">Hydrolase</keyword>
<feature type="transmembrane region" description="Helical" evidence="7">
    <location>
        <begin position="25"/>
        <end position="49"/>
    </location>
</feature>
<evidence type="ECO:0000256" key="6">
    <source>
        <dbReference type="ARBA" id="ARBA00023136"/>
    </source>
</evidence>
<feature type="domain" description="Phosphatidic acid phosphatase type 2/haloperoxidase" evidence="8">
    <location>
        <begin position="57"/>
        <end position="165"/>
    </location>
</feature>
<evidence type="ECO:0000256" key="1">
    <source>
        <dbReference type="ARBA" id="ARBA00004651"/>
    </source>
</evidence>
<keyword evidence="3 7" id="KW-0812">Transmembrane</keyword>
<protein>
    <submittedName>
        <fullName evidence="9">Undecaprenyl-diphosphatase BcrC</fullName>
        <ecNumber evidence="9">3.6.1.27</ecNumber>
    </submittedName>
</protein>
<dbReference type="PANTHER" id="PTHR14969">
    <property type="entry name" value="SPHINGOSINE-1-PHOSPHATE PHOSPHOHYDROLASE"/>
    <property type="match status" value="1"/>
</dbReference>
<accession>A0A6N2ZD58</accession>
<evidence type="ECO:0000256" key="2">
    <source>
        <dbReference type="ARBA" id="ARBA00022475"/>
    </source>
</evidence>